<dbReference type="InterPro" id="IPR006553">
    <property type="entry name" value="Leu-rich_rpt_Cys-con_subtyp"/>
</dbReference>
<dbReference type="Gene3D" id="3.80.10.10">
    <property type="entry name" value="Ribonuclease Inhibitor"/>
    <property type="match status" value="4"/>
</dbReference>
<gene>
    <name evidence="2" type="ORF">Tsubulata_014810</name>
</gene>
<dbReference type="InterPro" id="IPR032675">
    <property type="entry name" value="LRR_dom_sf"/>
</dbReference>
<feature type="domain" description="F-box/LRR-repeat protein 15-like leucin rich repeat" evidence="1">
    <location>
        <begin position="179"/>
        <end position="325"/>
    </location>
</feature>
<dbReference type="GO" id="GO:0031146">
    <property type="term" value="P:SCF-dependent proteasomal ubiquitin-dependent protein catabolic process"/>
    <property type="evidence" value="ECO:0007669"/>
    <property type="project" value="TreeGrafter"/>
</dbReference>
<organism evidence="2 3">
    <name type="scientific">Turnera subulata</name>
    <dbReference type="NCBI Taxonomy" id="218843"/>
    <lineage>
        <taxon>Eukaryota</taxon>
        <taxon>Viridiplantae</taxon>
        <taxon>Streptophyta</taxon>
        <taxon>Embryophyta</taxon>
        <taxon>Tracheophyta</taxon>
        <taxon>Spermatophyta</taxon>
        <taxon>Magnoliopsida</taxon>
        <taxon>eudicotyledons</taxon>
        <taxon>Gunneridae</taxon>
        <taxon>Pentapetalae</taxon>
        <taxon>rosids</taxon>
        <taxon>fabids</taxon>
        <taxon>Malpighiales</taxon>
        <taxon>Passifloraceae</taxon>
        <taxon>Turnera</taxon>
    </lineage>
</organism>
<dbReference type="SUPFAM" id="SSF52047">
    <property type="entry name" value="RNI-like"/>
    <property type="match status" value="3"/>
</dbReference>
<dbReference type="PANTHER" id="PTHR13318:SF106">
    <property type="entry name" value="F-BOX_LRR-REPEAT PROTEIN 2"/>
    <property type="match status" value="1"/>
</dbReference>
<dbReference type="SMART" id="SM00367">
    <property type="entry name" value="LRR_CC"/>
    <property type="match status" value="11"/>
</dbReference>
<dbReference type="Proteomes" id="UP001141552">
    <property type="component" value="Unassembled WGS sequence"/>
</dbReference>
<reference evidence="2" key="1">
    <citation type="submission" date="2022-02" db="EMBL/GenBank/DDBJ databases">
        <authorList>
            <person name="Henning P.M."/>
            <person name="McCubbin A.G."/>
            <person name="Shore J.S."/>
        </authorList>
    </citation>
    <scope>NUCLEOTIDE SEQUENCE</scope>
    <source>
        <strain evidence="2">F60SS</strain>
        <tissue evidence="2">Leaves</tissue>
    </source>
</reference>
<evidence type="ECO:0000313" key="2">
    <source>
        <dbReference type="EMBL" id="KAJ4838955.1"/>
    </source>
</evidence>
<comment type="caution">
    <text evidence="2">The sequence shown here is derived from an EMBL/GenBank/DDBJ whole genome shotgun (WGS) entry which is preliminary data.</text>
</comment>
<dbReference type="GO" id="GO:0019005">
    <property type="term" value="C:SCF ubiquitin ligase complex"/>
    <property type="evidence" value="ECO:0007669"/>
    <property type="project" value="TreeGrafter"/>
</dbReference>
<dbReference type="InterPro" id="IPR057207">
    <property type="entry name" value="FBXL15_LRR"/>
</dbReference>
<dbReference type="OrthoDB" id="6066220at2759"/>
<dbReference type="EMBL" id="JAKUCV010003426">
    <property type="protein sequence ID" value="KAJ4838955.1"/>
    <property type="molecule type" value="Genomic_DNA"/>
</dbReference>
<accession>A0A9Q0FYE0</accession>
<reference evidence="2" key="2">
    <citation type="journal article" date="2023" name="Plants (Basel)">
        <title>Annotation of the Turnera subulata (Passifloraceae) Draft Genome Reveals the S-Locus Evolved after the Divergence of Turneroideae from Passifloroideae in a Stepwise Manner.</title>
        <authorList>
            <person name="Henning P.M."/>
            <person name="Roalson E.H."/>
            <person name="Mir W."/>
            <person name="McCubbin A.G."/>
            <person name="Shore J.S."/>
        </authorList>
    </citation>
    <scope>NUCLEOTIDE SEQUENCE</scope>
    <source>
        <strain evidence="2">F60SS</strain>
    </source>
</reference>
<dbReference type="PANTHER" id="PTHR13318">
    <property type="entry name" value="PARTNER OF PAIRED, ISOFORM B-RELATED"/>
    <property type="match status" value="1"/>
</dbReference>
<dbReference type="Pfam" id="PF25372">
    <property type="entry name" value="DUF7885"/>
    <property type="match status" value="1"/>
</dbReference>
<evidence type="ECO:0000313" key="3">
    <source>
        <dbReference type="Proteomes" id="UP001141552"/>
    </source>
</evidence>
<dbReference type="AlphaFoldDB" id="A0A9Q0FYE0"/>
<name>A0A9Q0FYE0_9ROSI</name>
<proteinExistence type="predicted"/>
<sequence>MGEGEGAAPTPSCDLPQECWELIFNSLGHHSHLESLSLVSTRFLSITNHLRLSLILTPQTLPSLPRLLRRFPNLKHIEFPELAGTLDSPLRHLSQSGLDLDSLAFPNQTHFPFLGLAQLGQLIRNLRKLNCSKIHSLQDSHLDLIASSFPLLEDLDISFPQYTSPINPDGSLGLEFFPQRVTDDGIIHLSMNLNKLLKINLSGNHFISDKSLLYLSANCVLLREVVICDCDFITQNGIALAMRKCENLNCITLLGIGIPSIDSVFQGAFSYAKNLCDLNISHSFISDELLYSVAEAPLPLKRLGISRCYNVTSAGVFFLLYKHQFLEYLDLEGANFLTDDCMIRLSKFLSCLVTVNLNLCSRLTGLSFFSLLRSCPLLRDVQMERTNLGVEEEFDAVSVRNYRLKALNLAGNESLSDECIDKIASSCPNLQVLKISHCPNITEEGIQNVFGHCRQIRHLEMNYCRGIGELDMQIDYPNLEVLLVKGQGIEDEALRIIAKRCPALLQLDLEGCVSVTKEGLNEVVQNCWRLREINLKWCQNLKLDAISLLVFSRPSLRKIVPPGVCTVTDNQRNFFLRHGCLVCKD</sequence>
<keyword evidence="3" id="KW-1185">Reference proteome</keyword>
<evidence type="ECO:0000259" key="1">
    <source>
        <dbReference type="Pfam" id="PF25372"/>
    </source>
</evidence>
<protein>
    <recommendedName>
        <fullName evidence="1">F-box/LRR-repeat protein 15-like leucin rich repeat domain-containing protein</fullName>
    </recommendedName>
</protein>